<keyword evidence="1" id="KW-0472">Membrane</keyword>
<reference evidence="3" key="1">
    <citation type="journal article" date="2019" name="Int. J. Syst. Evol. Microbiol.">
        <title>The Global Catalogue of Microorganisms (GCM) 10K type strain sequencing project: providing services to taxonomists for standard genome sequencing and annotation.</title>
        <authorList>
            <consortium name="The Broad Institute Genomics Platform"/>
            <consortium name="The Broad Institute Genome Sequencing Center for Infectious Disease"/>
            <person name="Wu L."/>
            <person name="Ma J."/>
        </authorList>
    </citation>
    <scope>NUCLEOTIDE SEQUENCE [LARGE SCALE GENOMIC DNA]</scope>
    <source>
        <strain evidence="3">CGMCC 1.8859</strain>
    </source>
</reference>
<organism evidence="2 3">
    <name type="scientific">Silvimonas iriomotensis</name>
    <dbReference type="NCBI Taxonomy" id="449662"/>
    <lineage>
        <taxon>Bacteria</taxon>
        <taxon>Pseudomonadati</taxon>
        <taxon>Pseudomonadota</taxon>
        <taxon>Betaproteobacteria</taxon>
        <taxon>Neisseriales</taxon>
        <taxon>Chitinibacteraceae</taxon>
        <taxon>Silvimonas</taxon>
    </lineage>
</organism>
<accession>A0ABQ2P995</accession>
<gene>
    <name evidence="2" type="ORF">GCM10010970_17350</name>
</gene>
<keyword evidence="3" id="KW-1185">Reference proteome</keyword>
<evidence type="ECO:0000313" key="3">
    <source>
        <dbReference type="Proteomes" id="UP000637267"/>
    </source>
</evidence>
<sequence length="101" mass="11031">MSLRNFYIPPPRLYPAFISSFSQFTVSKSPQSVGHSIQGERHGRRVSAADRRLLCGDSGAGGFLQASGGAQMNWLYLMAAAVFVLLLVYLVYALFNAEDVA</sequence>
<protein>
    <recommendedName>
        <fullName evidence="4">K(+)-transporting ATPase subunit F</fullName>
    </recommendedName>
</protein>
<dbReference type="Proteomes" id="UP000637267">
    <property type="component" value="Unassembled WGS sequence"/>
</dbReference>
<comment type="caution">
    <text evidence="2">The sequence shown here is derived from an EMBL/GenBank/DDBJ whole genome shotgun (WGS) entry which is preliminary data.</text>
</comment>
<feature type="transmembrane region" description="Helical" evidence="1">
    <location>
        <begin position="74"/>
        <end position="95"/>
    </location>
</feature>
<evidence type="ECO:0000256" key="1">
    <source>
        <dbReference type="SAM" id="Phobius"/>
    </source>
</evidence>
<evidence type="ECO:0008006" key="4">
    <source>
        <dbReference type="Google" id="ProtNLM"/>
    </source>
</evidence>
<dbReference type="EMBL" id="BMLX01000002">
    <property type="protein sequence ID" value="GGP20867.1"/>
    <property type="molecule type" value="Genomic_DNA"/>
</dbReference>
<name>A0ABQ2P995_9NEIS</name>
<keyword evidence="1" id="KW-1133">Transmembrane helix</keyword>
<proteinExistence type="predicted"/>
<evidence type="ECO:0000313" key="2">
    <source>
        <dbReference type="EMBL" id="GGP20867.1"/>
    </source>
</evidence>
<keyword evidence="1" id="KW-0812">Transmembrane</keyword>